<accession>A0ABV8SEQ1</accession>
<evidence type="ECO:0000313" key="7">
    <source>
        <dbReference type="EMBL" id="MFC4306049.1"/>
    </source>
</evidence>
<keyword evidence="3" id="KW-0804">Transcription</keyword>
<evidence type="ECO:0000259" key="5">
    <source>
        <dbReference type="PROSITE" id="PS01124"/>
    </source>
</evidence>
<dbReference type="Pfam" id="PF00072">
    <property type="entry name" value="Response_reg"/>
    <property type="match status" value="1"/>
</dbReference>
<reference evidence="8" key="1">
    <citation type="journal article" date="2019" name="Int. J. Syst. Evol. Microbiol.">
        <title>The Global Catalogue of Microorganisms (GCM) 10K type strain sequencing project: providing services to taxonomists for standard genome sequencing and annotation.</title>
        <authorList>
            <consortium name="The Broad Institute Genomics Platform"/>
            <consortium name="The Broad Institute Genome Sequencing Center for Infectious Disease"/>
            <person name="Wu L."/>
            <person name="Ma J."/>
        </authorList>
    </citation>
    <scope>NUCLEOTIDE SEQUENCE [LARGE SCALE GENOMIC DNA]</scope>
    <source>
        <strain evidence="8">CGMCC 4.1641</strain>
    </source>
</reference>
<dbReference type="SMART" id="SM00342">
    <property type="entry name" value="HTH_ARAC"/>
    <property type="match status" value="1"/>
</dbReference>
<dbReference type="InterPro" id="IPR009057">
    <property type="entry name" value="Homeodomain-like_sf"/>
</dbReference>
<dbReference type="SMART" id="SM00448">
    <property type="entry name" value="REC"/>
    <property type="match status" value="1"/>
</dbReference>
<dbReference type="PANTHER" id="PTHR43280:SF10">
    <property type="entry name" value="REGULATORY PROTEIN POCR"/>
    <property type="match status" value="1"/>
</dbReference>
<feature type="domain" description="HTH araC/xylS-type" evidence="5">
    <location>
        <begin position="431"/>
        <end position="529"/>
    </location>
</feature>
<keyword evidence="8" id="KW-1185">Reference proteome</keyword>
<dbReference type="Gene3D" id="1.10.10.60">
    <property type="entry name" value="Homeodomain-like"/>
    <property type="match status" value="2"/>
</dbReference>
<dbReference type="SUPFAM" id="SSF46689">
    <property type="entry name" value="Homeodomain-like"/>
    <property type="match status" value="2"/>
</dbReference>
<keyword evidence="2" id="KW-0238">DNA-binding</keyword>
<dbReference type="InterPro" id="IPR020449">
    <property type="entry name" value="Tscrpt_reg_AraC-type_HTH"/>
</dbReference>
<dbReference type="PANTHER" id="PTHR43280">
    <property type="entry name" value="ARAC-FAMILY TRANSCRIPTIONAL REGULATOR"/>
    <property type="match status" value="1"/>
</dbReference>
<keyword evidence="4" id="KW-0597">Phosphoprotein</keyword>
<evidence type="ECO:0000313" key="8">
    <source>
        <dbReference type="Proteomes" id="UP001595755"/>
    </source>
</evidence>
<dbReference type="Proteomes" id="UP001595755">
    <property type="component" value="Unassembled WGS sequence"/>
</dbReference>
<sequence>MSYHLLIVDDEIHAIEGVKADLDLQKLRISELYTANNIRQAKEWFESKTIDILLCDIEMPQGNGLELLSWVRERAPNTVTIFLTSHADFKYAKEALTLGSFDYLLKPVLAEELENVIRKAQGVIDKNSENNRNVKFHQLWQKHQSFIIERFWLDLINHSIPSYPAAIRDQVEQRHIPVTEDSVFFPILISIQRWNKEMKRRDEKILEFALKNSAEEMLIGNHDNGICFLLDRGLLLVILMAERDFPQEGDRLKEAAGFYVESCHRFFYCNLSVYMGRSVEAHEIAAMVALLRERDRNNVAFSNRVMDFERTEQADHPIRLPELSALSSLLKTGTKEAVKHEVEKYLDDLVRNREMDAEMLHQFSQDFVQILYTFLNAKGIQAHQLFGDDQSRSISEMAGRSVTHMMAWVHHAVNKAMKQAEEVKENDTVVQTIKRYISLNLDQDMSRETIADQVYLNPDYLSRIFKKETGLSISDYVLTERIHKARELLRKTNIPVSSVASSVGYTNFSHFAKIFKKYVGIGPTEFRNQSG</sequence>
<dbReference type="InterPro" id="IPR018060">
    <property type="entry name" value="HTH_AraC"/>
</dbReference>
<protein>
    <submittedName>
        <fullName evidence="7">Response regulator</fullName>
    </submittedName>
</protein>
<proteinExistence type="predicted"/>
<evidence type="ECO:0000256" key="2">
    <source>
        <dbReference type="ARBA" id="ARBA00023125"/>
    </source>
</evidence>
<dbReference type="PROSITE" id="PS50110">
    <property type="entry name" value="RESPONSE_REGULATORY"/>
    <property type="match status" value="1"/>
</dbReference>
<dbReference type="Pfam" id="PF12833">
    <property type="entry name" value="HTH_18"/>
    <property type="match status" value="1"/>
</dbReference>
<dbReference type="InterPro" id="IPR001789">
    <property type="entry name" value="Sig_transdc_resp-reg_receiver"/>
</dbReference>
<dbReference type="EMBL" id="JBHSED010000049">
    <property type="protein sequence ID" value="MFC4306049.1"/>
    <property type="molecule type" value="Genomic_DNA"/>
</dbReference>
<evidence type="ECO:0000259" key="6">
    <source>
        <dbReference type="PROSITE" id="PS50110"/>
    </source>
</evidence>
<dbReference type="CDD" id="cd17536">
    <property type="entry name" value="REC_YesN-like"/>
    <property type="match status" value="1"/>
</dbReference>
<dbReference type="InterPro" id="IPR011006">
    <property type="entry name" value="CheY-like_superfamily"/>
</dbReference>
<organism evidence="7 8">
    <name type="scientific">Cohnella boryungensis</name>
    <dbReference type="NCBI Taxonomy" id="768479"/>
    <lineage>
        <taxon>Bacteria</taxon>
        <taxon>Bacillati</taxon>
        <taxon>Bacillota</taxon>
        <taxon>Bacilli</taxon>
        <taxon>Bacillales</taxon>
        <taxon>Paenibacillaceae</taxon>
        <taxon>Cohnella</taxon>
    </lineage>
</organism>
<dbReference type="SUPFAM" id="SSF52172">
    <property type="entry name" value="CheY-like"/>
    <property type="match status" value="1"/>
</dbReference>
<evidence type="ECO:0000256" key="1">
    <source>
        <dbReference type="ARBA" id="ARBA00023015"/>
    </source>
</evidence>
<name>A0ABV8SEQ1_9BACL</name>
<dbReference type="RefSeq" id="WP_204606388.1">
    <property type="nucleotide sequence ID" value="NZ_JBHSED010000049.1"/>
</dbReference>
<dbReference type="Gene3D" id="3.40.50.2300">
    <property type="match status" value="1"/>
</dbReference>
<dbReference type="PROSITE" id="PS01124">
    <property type="entry name" value="HTH_ARAC_FAMILY_2"/>
    <property type="match status" value="1"/>
</dbReference>
<dbReference type="PRINTS" id="PR00032">
    <property type="entry name" value="HTHARAC"/>
</dbReference>
<evidence type="ECO:0000256" key="3">
    <source>
        <dbReference type="ARBA" id="ARBA00023163"/>
    </source>
</evidence>
<comment type="caution">
    <text evidence="7">The sequence shown here is derived from an EMBL/GenBank/DDBJ whole genome shotgun (WGS) entry which is preliminary data.</text>
</comment>
<feature type="modified residue" description="4-aspartylphosphate" evidence="4">
    <location>
        <position position="56"/>
    </location>
</feature>
<evidence type="ECO:0000256" key="4">
    <source>
        <dbReference type="PROSITE-ProRule" id="PRU00169"/>
    </source>
</evidence>
<gene>
    <name evidence="7" type="ORF">ACFO1S_21695</name>
</gene>
<keyword evidence="1" id="KW-0805">Transcription regulation</keyword>
<feature type="domain" description="Response regulatory" evidence="6">
    <location>
        <begin position="4"/>
        <end position="121"/>
    </location>
</feature>